<evidence type="ECO:0000256" key="4">
    <source>
        <dbReference type="PIRNR" id="PIRNR000185"/>
    </source>
</evidence>
<evidence type="ECO:0000256" key="6">
    <source>
        <dbReference type="PIRSR" id="PIRSR000185-2"/>
    </source>
</evidence>
<name>A0A934QAF2_9MICO</name>
<dbReference type="PANTHER" id="PTHR43571:SF1">
    <property type="entry name" value="NADP-SPECIFIC GLUTAMATE DEHYDROGENASE 1-RELATED"/>
    <property type="match status" value="1"/>
</dbReference>
<dbReference type="RefSeq" id="WP_200130718.1">
    <property type="nucleotide sequence ID" value="NZ_JAEHOI010000001.1"/>
</dbReference>
<dbReference type="InterPro" id="IPR036291">
    <property type="entry name" value="NAD(P)-bd_dom_sf"/>
</dbReference>
<dbReference type="SUPFAM" id="SSF51735">
    <property type="entry name" value="NAD(P)-binding Rossmann-fold domains"/>
    <property type="match status" value="1"/>
</dbReference>
<evidence type="ECO:0000313" key="11">
    <source>
        <dbReference type="Proteomes" id="UP000618733"/>
    </source>
</evidence>
<evidence type="ECO:0000256" key="3">
    <source>
        <dbReference type="ARBA" id="ARBA00023002"/>
    </source>
</evidence>
<feature type="binding site" evidence="6">
    <location>
        <position position="382"/>
    </location>
    <ligand>
        <name>substrate</name>
    </ligand>
</feature>
<dbReference type="InterPro" id="IPR006095">
    <property type="entry name" value="Glu/Leu/Phe/Val/Trp_DH"/>
</dbReference>
<feature type="site" description="Important for catalysis" evidence="7">
    <location>
        <position position="171"/>
    </location>
</feature>
<dbReference type="NCBIfam" id="NF006929">
    <property type="entry name" value="PRK09414.1"/>
    <property type="match status" value="1"/>
</dbReference>
<dbReference type="InterPro" id="IPR050724">
    <property type="entry name" value="Glu_Leu_Phe_Val_DH"/>
</dbReference>
<gene>
    <name evidence="10" type="primary">gdhA</name>
    <name evidence="10" type="ORF">JD292_00125</name>
</gene>
<keyword evidence="6" id="KW-0520">NAD</keyword>
<protein>
    <recommendedName>
        <fullName evidence="4">Glutamate dehydrogenase</fullName>
    </recommendedName>
</protein>
<dbReference type="PIRSF" id="PIRSF000185">
    <property type="entry name" value="Glu_DH"/>
    <property type="match status" value="1"/>
</dbReference>
<dbReference type="InterPro" id="IPR014362">
    <property type="entry name" value="Glu_DH"/>
</dbReference>
<comment type="caution">
    <text evidence="10">The sequence shown here is derived from an EMBL/GenBank/DDBJ whole genome shotgun (WGS) entry which is preliminary data.</text>
</comment>
<organism evidence="10 11">
    <name type="scientific">Leucobacter edaphi</name>
    <dbReference type="NCBI Taxonomy" id="2796472"/>
    <lineage>
        <taxon>Bacteria</taxon>
        <taxon>Bacillati</taxon>
        <taxon>Actinomycetota</taxon>
        <taxon>Actinomycetes</taxon>
        <taxon>Micrococcales</taxon>
        <taxon>Microbacteriaceae</taxon>
        <taxon>Leucobacter</taxon>
    </lineage>
</organism>
<evidence type="ECO:0000256" key="7">
    <source>
        <dbReference type="PIRSR" id="PIRSR000185-3"/>
    </source>
</evidence>
<evidence type="ECO:0000256" key="2">
    <source>
        <dbReference type="ARBA" id="ARBA00011643"/>
    </source>
</evidence>
<keyword evidence="6" id="KW-0547">Nucleotide-binding</keyword>
<feature type="binding site" evidence="6">
    <location>
        <position position="215"/>
    </location>
    <ligand>
        <name>NAD(+)</name>
        <dbReference type="ChEBI" id="CHEBI:57540"/>
    </ligand>
</feature>
<dbReference type="Pfam" id="PF02812">
    <property type="entry name" value="ELFV_dehydrog_N"/>
    <property type="match status" value="1"/>
</dbReference>
<feature type="binding site" evidence="6">
    <location>
        <position position="170"/>
    </location>
    <ligand>
        <name>substrate</name>
    </ligand>
</feature>
<feature type="binding site" evidence="6">
    <location>
        <position position="95"/>
    </location>
    <ligand>
        <name>substrate</name>
    </ligand>
</feature>
<dbReference type="InterPro" id="IPR046346">
    <property type="entry name" value="Aminoacid_DH-like_N_sf"/>
</dbReference>
<evidence type="ECO:0000256" key="1">
    <source>
        <dbReference type="ARBA" id="ARBA00006382"/>
    </source>
</evidence>
<dbReference type="AlphaFoldDB" id="A0A934QAF2"/>
<dbReference type="Pfam" id="PF00208">
    <property type="entry name" value="ELFV_dehydrog"/>
    <property type="match status" value="1"/>
</dbReference>
<dbReference type="Gene3D" id="1.10.285.10">
    <property type="entry name" value="Glutamate Dehydrogenase, chain A, domain 3"/>
    <property type="match status" value="2"/>
</dbReference>
<feature type="binding site" evidence="6">
    <location>
        <position position="119"/>
    </location>
    <ligand>
        <name>substrate</name>
    </ligand>
</feature>
<dbReference type="PANTHER" id="PTHR43571">
    <property type="entry name" value="NADP-SPECIFIC GLUTAMATE DEHYDROGENASE 1-RELATED"/>
    <property type="match status" value="1"/>
</dbReference>
<feature type="binding site" evidence="6">
    <location>
        <position position="116"/>
    </location>
    <ligand>
        <name>substrate</name>
    </ligand>
</feature>
<keyword evidence="3 4" id="KW-0560">Oxidoreductase</keyword>
<evidence type="ECO:0000259" key="9">
    <source>
        <dbReference type="SMART" id="SM00839"/>
    </source>
</evidence>
<dbReference type="FunFam" id="3.40.50.720:FF:000030">
    <property type="entry name" value="Glutamate dehydrogenase"/>
    <property type="match status" value="1"/>
</dbReference>
<dbReference type="SUPFAM" id="SSF53223">
    <property type="entry name" value="Aminoacid dehydrogenase-like, N-terminal domain"/>
    <property type="match status" value="1"/>
</dbReference>
<dbReference type="CDD" id="cd05313">
    <property type="entry name" value="NAD_bind_2_Glu_DH"/>
    <property type="match status" value="1"/>
</dbReference>
<dbReference type="FunFam" id="1.10.285.10:FF:000001">
    <property type="entry name" value="Glutamate dehydrogenase"/>
    <property type="match status" value="1"/>
</dbReference>
<sequence length="450" mass="48466">MPLPTAEAHLQDVANVVARRSPGEPEFLQAVSEVLESLAPVLAEHPEFIEAGILERLVEPERQFIFRVPWTDDRNRVQVNRGFRVQFNSALGPFKGGLRFHPSVNLSVIKFLGFEQIFKNALTSQRIGAGKGGSDFDPAGRSDAEVMRFCQSFMTELVHYIGEDMDIPAGDIGVGSREIGYLFGQYRRITRRYESGVLTGKGVGWGGAEVRTEATGYGAVFFADEMLQRAGQGMDGRTAVVSGSGNVATYAIEKIAQLGGRAITASDSSGYIVDEAGIDLELLKQVKGVERARISEYAERRPGAHFVAGGSVWDVAGELAFPCATQNELDESAARTLIANGVRAVTEGANMPTTPAAVELFEEAGVLFAPGKAANAGGVATSALEMSQNAARSRWDRDKSENRLHDIMRDVHEATYSASERYGRPGDYVLGANSAAFVTVAQAVLEQGVI</sequence>
<dbReference type="InterPro" id="IPR006097">
    <property type="entry name" value="Glu/Leu/Phe/Val/Trp_DH_dimer"/>
</dbReference>
<dbReference type="GO" id="GO:0000166">
    <property type="term" value="F:nucleotide binding"/>
    <property type="evidence" value="ECO:0007669"/>
    <property type="project" value="UniProtKB-KW"/>
</dbReference>
<evidence type="ECO:0000256" key="8">
    <source>
        <dbReference type="RuleBase" id="RU004417"/>
    </source>
</evidence>
<reference evidence="10" key="1">
    <citation type="submission" date="2020-12" db="EMBL/GenBank/DDBJ databases">
        <title>Leucobacter sp. CAS2, isolated from Chromium sludge.</title>
        <authorList>
            <person name="Xu Z."/>
        </authorList>
    </citation>
    <scope>NUCLEOTIDE SEQUENCE</scope>
    <source>
        <strain evidence="10">CSA2</strain>
    </source>
</reference>
<dbReference type="Proteomes" id="UP000618733">
    <property type="component" value="Unassembled WGS sequence"/>
</dbReference>
<dbReference type="PRINTS" id="PR00082">
    <property type="entry name" value="GLFDHDRGNASE"/>
</dbReference>
<dbReference type="EMBL" id="JAEHOI010000001">
    <property type="protein sequence ID" value="MBK0420493.1"/>
    <property type="molecule type" value="Genomic_DNA"/>
</dbReference>
<dbReference type="Gene3D" id="3.40.50.720">
    <property type="entry name" value="NAD(P)-binding Rossmann-like Domain"/>
    <property type="match status" value="1"/>
</dbReference>
<dbReference type="GO" id="GO:0004354">
    <property type="term" value="F:glutamate dehydrogenase (NADP+) activity"/>
    <property type="evidence" value="ECO:0007669"/>
    <property type="project" value="TreeGrafter"/>
</dbReference>
<feature type="active site" description="Proton donor" evidence="5">
    <location>
        <position position="131"/>
    </location>
</feature>
<evidence type="ECO:0000313" key="10">
    <source>
        <dbReference type="EMBL" id="MBK0420493.1"/>
    </source>
</evidence>
<dbReference type="GO" id="GO:0005829">
    <property type="term" value="C:cytosol"/>
    <property type="evidence" value="ECO:0007669"/>
    <property type="project" value="TreeGrafter"/>
</dbReference>
<feature type="binding site" evidence="6">
    <location>
        <position position="246"/>
    </location>
    <ligand>
        <name>NAD(+)</name>
        <dbReference type="ChEBI" id="CHEBI:57540"/>
    </ligand>
</feature>
<comment type="similarity">
    <text evidence="1 4 8">Belongs to the Glu/Leu/Phe/Val dehydrogenases family.</text>
</comment>
<accession>A0A934QAF2</accession>
<dbReference type="InterPro" id="IPR006096">
    <property type="entry name" value="Glu/Leu/Phe/Val/Trp_DH_C"/>
</dbReference>
<comment type="subunit">
    <text evidence="2">Homohexamer.</text>
</comment>
<evidence type="ECO:0000256" key="5">
    <source>
        <dbReference type="PIRSR" id="PIRSR000185-1"/>
    </source>
</evidence>
<keyword evidence="11" id="KW-1185">Reference proteome</keyword>
<proteinExistence type="inferred from homology"/>
<dbReference type="FunFam" id="3.40.50.10860:FF:000002">
    <property type="entry name" value="Glutamate dehydrogenase"/>
    <property type="match status" value="1"/>
</dbReference>
<dbReference type="GO" id="GO:0006537">
    <property type="term" value="P:glutamate biosynthetic process"/>
    <property type="evidence" value="ECO:0007669"/>
    <property type="project" value="TreeGrafter"/>
</dbReference>
<dbReference type="Gene3D" id="3.40.50.10860">
    <property type="entry name" value="Leucine Dehydrogenase, chain A, domain 1"/>
    <property type="match status" value="1"/>
</dbReference>
<feature type="domain" description="Glutamate/phenylalanine/leucine/valine/L-tryptophan dehydrogenase C-terminal" evidence="9">
    <location>
        <begin position="208"/>
        <end position="448"/>
    </location>
</feature>
<dbReference type="InterPro" id="IPR033922">
    <property type="entry name" value="NAD_bind_Glu_DH"/>
</dbReference>
<dbReference type="SMART" id="SM00839">
    <property type="entry name" value="ELFV_dehydrog"/>
    <property type="match status" value="1"/>
</dbReference>